<proteinExistence type="predicted"/>
<protein>
    <submittedName>
        <fullName evidence="2">Ninein isoform X1</fullName>
    </submittedName>
</protein>
<gene>
    <name evidence="2" type="primary">nin</name>
</gene>
<evidence type="ECO:0000313" key="2">
    <source>
        <dbReference type="RefSeq" id="XP_073776289.1"/>
    </source>
</evidence>
<sequence length="2125" mass="246181">MADSQYNLSCRSDLRACVCLCIFSTCAQARRCSSLSIIGFFCFLMDVSASLCFGQQVIGVIERLMDGARDQYEERLKEVFESFDGSGLGSLSPEELSDLCQALQLEENTLNTLLHTLLDDHITARVDFEQFKDALILVLSSTNTNDEEECLEQPDSPEVQPRFVKGSKRYGRRSAPEFIPTHTDSNIQADDEEEKDEDAQESDDRTVPRKRERWNADMSISEEFEAEGQLHLWNPDEPTTPRGKALSLCDLEERLQNACLQLSLPVNGMATLSQLHALCQHIGIEVGEDLLQCADESLMDVQEFISCVINHSKPPTPSASTPYRQLKRIHSTQFDESGRRISCALSSTIALRVFSDLDDGSGHAPVETLLNRWMEEGVDNSSEILQALDFNLEGKVNLSELTVALENELLSTKNSIHQAALLSFKAEIRHLLECVDLERREKERIRFDLDTAEKLKSELASEVDDHHAAIERNNELNLRRVEQEYKESMTALRTELSKEMELVQQQANQQREELEQEISKMRDDETFLREHLTLTIKENGRLESELIETTEKLVEAENQLNKVQKNLDGVLKEKFGDLDPDSAEFYQQEDRLRQLRRSYEEQCRELQDRIDELEAQLEEYQTSGHTPLRRPGLSLSDEMASKSLEPGFQEQQPLNMSLETEMLLEQHQREIENIRAMVDEEKRSAEEEKDLLSLNHQQELQVLRGEMERELERANKLEQEISVLQNLHQQELHSLTQEAQDAKTCAEQLQAKVQVLEEKQTAYEEQSNAHAEEMSLMELKHQEMLETSMQEQRERLEEEKEKRLTEQWKEQQKSYEEMLNAQLEEMQQRTEQECTELEKRLRDEWDQEKQELEESSREKLNSILEERERRLREEWEQERQELEEISKEALQAVLEERSERETRLRQQWDEERASMENKHHALLLQHLQEEREHFRTQQEETESIIFEHWARERAQLERQHKEALQACLEQERERLQVDREEQESRWQQVLIEEQSRVEEAHRGAMLELTAKHNEERERLSSLLEKLRTDIAEQRKELEKQFSQRLEEVEARFNSDQEAVSERFQADLQKLEQHYQSQITGLAQQHAANRALWEEESEITSKETEQQWKLLKEALDLEKEEFRLERQSLKLAHTQDIKALTDKNVQLQTELEVLASAAQTKEIELSRQLNELHKQVQERMEAKDLLLAQTENKVTELEKMLKQAVDDFIQEREELQKSLSALESRREVLSFQSMEIMGTIQEDEEILHQELKHERQALLSERDALALRVVQLEEIVLQLTGSTGEPCAEPLVESCTAESSIEGRESSAQLNQDTCPESIDKAIPVHIISLLVNQDDEEEAGVVDVVTDVSDPELHKHPELGVTNDRIDSNSCCDVKLVMAAVEPNNSRSETLDLEEEKETTNNLDVVVDGSEDAKSSELKNLKTNSRETQKNESLEMAEGGTEIEARICEEFAPYYIQESLGHHESPSTDDKPEKENHLENNISIANIESEIVTFANEICTLTTANEEDRVADLRDVCLQEILDLQDTVIQYSKTSETTTSLLPSPKLQDLEEENIINQIPKHLKEVVATFKDVQLANLKVCFEQSIQENLQLMEHNMKLEQRVKSLEDKMHIVQDFHMQQSSALEETTLLQVENSKLKVLLQEFVKQGKALQWDSDSSNMFKKSLHNSEMKEKIAAVAELEFFCIEFEKQNLHLRRALADLQSKSFRIHTQMQERRSEVCRLAKENFILRHKISTVREQDLRENQDDARLQHIKQGKRSVQALRRQLSEPRRLGQQLEEESFILQQNSDHVLRHALQEVIRQHDGSANGKNGLCDREEISSRTEKELLRSELNRCIEKIMSLDSSLQTVTQQNARLKSDLRITQQERDALKQEVMSLHKQLQSANEKLLEVSVVSAGHQQGRRVWAELSGLMEAEHHSLKEENQQLKRQMNELSSELQTSKEQIRHLEALSAKQRGIVKNADQEKSALKREMEALHSQLLSTRNKAQLAAILPSSPLHLAGEQRGSHNSDGPDFNIQEREAALLQMEERMREVEITLRNLKLLLQEKVSQLKEQLIRNSESDVLIKDLYVENAQLLKALEKTEQRQKVAEKKNFLLEEKISSLNKIVRDLGPSPLTPAPYHFTRS</sequence>
<name>A0AC58H2S6_DANRE</name>
<organism evidence="1 2">
    <name type="scientific">Danio rerio</name>
    <name type="common">Zebrafish</name>
    <name type="synonym">Brachydanio rerio</name>
    <dbReference type="NCBI Taxonomy" id="7955"/>
    <lineage>
        <taxon>Eukaryota</taxon>
        <taxon>Metazoa</taxon>
        <taxon>Chordata</taxon>
        <taxon>Craniata</taxon>
        <taxon>Vertebrata</taxon>
        <taxon>Euteleostomi</taxon>
        <taxon>Actinopterygii</taxon>
        <taxon>Neopterygii</taxon>
        <taxon>Teleostei</taxon>
        <taxon>Ostariophysi</taxon>
        <taxon>Cypriniformes</taxon>
        <taxon>Danionidae</taxon>
        <taxon>Danioninae</taxon>
        <taxon>Danio</taxon>
    </lineage>
</organism>
<dbReference type="RefSeq" id="XP_073776289.1">
    <property type="nucleotide sequence ID" value="XM_073920188.1"/>
</dbReference>
<evidence type="ECO:0000313" key="1">
    <source>
        <dbReference type="Proteomes" id="UP000000437"/>
    </source>
</evidence>
<accession>A0AC58H2S6</accession>
<dbReference type="Proteomes" id="UP000000437">
    <property type="component" value="Chromosome 13"/>
</dbReference>
<reference evidence="2" key="1">
    <citation type="submission" date="2025-08" db="UniProtKB">
        <authorList>
            <consortium name="RefSeq"/>
        </authorList>
    </citation>
    <scope>IDENTIFICATION</scope>
    <source>
        <strain evidence="2">Tuebingen</strain>
        <tissue evidence="2">Fibroblasts and whole tissue</tissue>
    </source>
</reference>
<keyword evidence="1" id="KW-1185">Reference proteome</keyword>